<organism evidence="1 2">
    <name type="scientific">Crenichthys baileyi</name>
    <name type="common">White River springfish</name>
    <dbReference type="NCBI Taxonomy" id="28760"/>
    <lineage>
        <taxon>Eukaryota</taxon>
        <taxon>Metazoa</taxon>
        <taxon>Chordata</taxon>
        <taxon>Craniata</taxon>
        <taxon>Vertebrata</taxon>
        <taxon>Euteleostomi</taxon>
        <taxon>Actinopterygii</taxon>
        <taxon>Neopterygii</taxon>
        <taxon>Teleostei</taxon>
        <taxon>Neoteleostei</taxon>
        <taxon>Acanthomorphata</taxon>
        <taxon>Ovalentaria</taxon>
        <taxon>Atherinomorphae</taxon>
        <taxon>Cyprinodontiformes</taxon>
        <taxon>Goodeidae</taxon>
        <taxon>Crenichthys</taxon>
    </lineage>
</organism>
<dbReference type="AlphaFoldDB" id="A0AAV9SD97"/>
<proteinExistence type="predicted"/>
<keyword evidence="2" id="KW-1185">Reference proteome</keyword>
<sequence length="100" mass="11043">MPAVYQTPQTVISMKAECSVQLAGVFQQLIIRDNQEVLKEENPFPGMRLVPAPTFSLFVSEVKEKIYWAPSSGLLMAPLFTLALCPSCNTVAVLQSLLEK</sequence>
<reference evidence="1 2" key="1">
    <citation type="submission" date="2021-06" db="EMBL/GenBank/DDBJ databases">
        <authorList>
            <person name="Palmer J.M."/>
        </authorList>
    </citation>
    <scope>NUCLEOTIDE SEQUENCE [LARGE SCALE GENOMIC DNA]</scope>
    <source>
        <strain evidence="1 2">MEX-2019</strain>
        <tissue evidence="1">Muscle</tissue>
    </source>
</reference>
<protein>
    <submittedName>
        <fullName evidence="1">Uncharacterized protein</fullName>
    </submittedName>
</protein>
<gene>
    <name evidence="1" type="ORF">CRENBAI_015533</name>
</gene>
<comment type="caution">
    <text evidence="1">The sequence shown here is derived from an EMBL/GenBank/DDBJ whole genome shotgun (WGS) entry which is preliminary data.</text>
</comment>
<dbReference type="EMBL" id="JAHHUM010000581">
    <property type="protein sequence ID" value="KAK5619306.1"/>
    <property type="molecule type" value="Genomic_DNA"/>
</dbReference>
<evidence type="ECO:0000313" key="1">
    <source>
        <dbReference type="EMBL" id="KAK5619306.1"/>
    </source>
</evidence>
<name>A0AAV9SD97_9TELE</name>
<accession>A0AAV9SD97</accession>
<evidence type="ECO:0000313" key="2">
    <source>
        <dbReference type="Proteomes" id="UP001311232"/>
    </source>
</evidence>
<dbReference type="Proteomes" id="UP001311232">
    <property type="component" value="Unassembled WGS sequence"/>
</dbReference>